<keyword evidence="2" id="KW-1185">Reference proteome</keyword>
<dbReference type="AlphaFoldDB" id="A0A291B9I2"/>
<evidence type="ECO:0000313" key="2">
    <source>
        <dbReference type="Proteomes" id="UP000218160"/>
    </source>
</evidence>
<gene>
    <name evidence="1" type="ORF">BTN50_1164</name>
</gene>
<name>A0A291B9I2_9GAMM</name>
<protein>
    <submittedName>
        <fullName evidence="1">Mobile element protein</fullName>
    </submittedName>
</protein>
<accession>A0A291B9I2</accession>
<organism evidence="1 2">
    <name type="scientific">Candidatus Enterovibrio altilux</name>
    <dbReference type="NCBI Taxonomy" id="1927128"/>
    <lineage>
        <taxon>Bacteria</taxon>
        <taxon>Pseudomonadati</taxon>
        <taxon>Pseudomonadota</taxon>
        <taxon>Gammaproteobacteria</taxon>
        <taxon>Vibrionales</taxon>
        <taxon>Vibrionaceae</taxon>
        <taxon>Enterovibrio</taxon>
    </lineage>
</organism>
<reference evidence="2" key="1">
    <citation type="submission" date="2017-04" db="EMBL/GenBank/DDBJ databases">
        <title>Genome evolution of the luminous symbionts of deep sea anglerfish.</title>
        <authorList>
            <person name="Hendry T.A."/>
        </authorList>
    </citation>
    <scope>NUCLEOTIDE SEQUENCE [LARGE SCALE GENOMIC DNA]</scope>
</reference>
<dbReference type="EMBL" id="CP020660">
    <property type="protein sequence ID" value="ATF09655.1"/>
    <property type="molecule type" value="Genomic_DNA"/>
</dbReference>
<dbReference type="OrthoDB" id="6382212at2"/>
<evidence type="ECO:0000313" key="1">
    <source>
        <dbReference type="EMBL" id="ATF09655.1"/>
    </source>
</evidence>
<dbReference type="KEGG" id="elux:BTN50_1164"/>
<proteinExistence type="predicted"/>
<sequence length="40" mass="4673">MSCPHYSCISKRTKMVNVAFKTKNKESIQHLFVGFTRLKI</sequence>
<dbReference type="Proteomes" id="UP000218160">
    <property type="component" value="Chromosome 1"/>
</dbReference>
<dbReference type="RefSeq" id="WP_096619243.1">
    <property type="nucleotide sequence ID" value="NZ_CP020660.1"/>
</dbReference>